<evidence type="ECO:0000256" key="8">
    <source>
        <dbReference type="ARBA" id="ARBA00023136"/>
    </source>
</evidence>
<evidence type="ECO:0000256" key="4">
    <source>
        <dbReference type="ARBA" id="ARBA00022660"/>
    </source>
</evidence>
<dbReference type="InParanoid" id="L0P725"/>
<keyword evidence="5" id="KW-0999">Mitochondrion inner membrane</keyword>
<evidence type="ECO:0000313" key="12">
    <source>
        <dbReference type="EMBL" id="CCJ28221.1"/>
    </source>
</evidence>
<evidence type="ECO:0000256" key="7">
    <source>
        <dbReference type="ARBA" id="ARBA00023128"/>
    </source>
</evidence>
<accession>L0P725</accession>
<keyword evidence="8 10" id="KW-0472">Membrane</keyword>
<dbReference type="EMBL" id="CAKM01000029">
    <property type="protein sequence ID" value="CCJ28221.1"/>
    <property type="molecule type" value="Genomic_DNA"/>
</dbReference>
<comment type="caution">
    <text evidence="12">The sequence shown here is derived from an EMBL/GenBank/DDBJ whole genome shotgun (WGS) entry which is preliminary data.</text>
</comment>
<feature type="region of interest" description="Disordered" evidence="9">
    <location>
        <begin position="1"/>
        <end position="48"/>
    </location>
</feature>
<sequence>MSFPLFVSAEESDYKIESSNNQEDKEKENYNGNDDDSDGDEKDPEDSMPLIQEECLNTKKCALLKHHYDECQKRIISVIEEAEGGKIDNENCVGCIVLILIIITLIYCLIFAFKNLYGLTRFYINC</sequence>
<evidence type="ECO:0000256" key="5">
    <source>
        <dbReference type="ARBA" id="ARBA00022792"/>
    </source>
</evidence>
<dbReference type="InterPro" id="IPR023184">
    <property type="entry name" value="Ubol_cytC_Rdtase_hinge_dom"/>
</dbReference>
<comment type="subcellular location">
    <subcellularLocation>
        <location evidence="1">Mitochondrion inner membrane</location>
    </subcellularLocation>
</comment>
<feature type="compositionally biased region" description="Basic and acidic residues" evidence="9">
    <location>
        <begin position="12"/>
        <end position="29"/>
    </location>
</feature>
<dbReference type="Pfam" id="PF02320">
    <property type="entry name" value="UCR_hinge"/>
    <property type="match status" value="1"/>
</dbReference>
<evidence type="ECO:0000256" key="2">
    <source>
        <dbReference type="ARBA" id="ARBA00006498"/>
    </source>
</evidence>
<evidence type="ECO:0000256" key="10">
    <source>
        <dbReference type="SAM" id="Phobius"/>
    </source>
</evidence>
<name>L0P725_PNEJI</name>
<feature type="compositionally biased region" description="Acidic residues" evidence="9">
    <location>
        <begin position="33"/>
        <end position="46"/>
    </location>
</feature>
<dbReference type="InterPro" id="IPR036811">
    <property type="entry name" value="Ubol_cytC_Rdtase_hinge_dom_sf"/>
</dbReference>
<reference evidence="12 13" key="1">
    <citation type="journal article" date="2012" name="MBio">
        <title>De novo assembly of the Pneumocystis jirovecii genome from a single bronchoalveolar lavage fluid specimen from a patient.</title>
        <authorList>
            <person name="Cisse O.H."/>
            <person name="Pagni M."/>
            <person name="Hauser P.M."/>
        </authorList>
    </citation>
    <scope>NUCLEOTIDE SEQUENCE [LARGE SCALE GENOMIC DNA]</scope>
    <source>
        <strain evidence="12 13">SE8</strain>
    </source>
</reference>
<evidence type="ECO:0000256" key="6">
    <source>
        <dbReference type="ARBA" id="ARBA00022982"/>
    </source>
</evidence>
<evidence type="ECO:0000313" key="13">
    <source>
        <dbReference type="Proteomes" id="UP000010422"/>
    </source>
</evidence>
<dbReference type="AlphaFoldDB" id="L0P725"/>
<dbReference type="Gene3D" id="1.10.287.20">
    <property type="entry name" value="Ubiquinol-cytochrome C reductase hinge domain"/>
    <property type="match status" value="1"/>
</dbReference>
<dbReference type="SUPFAM" id="SSF81531">
    <property type="entry name" value="Non-heme 11 kDa protein of cytochrome bc1 complex (Ubiquinol-cytochrome c reductase)"/>
    <property type="match status" value="1"/>
</dbReference>
<protein>
    <recommendedName>
        <fullName evidence="11">Ubiquinol-cytochrome C reductase hinge domain-containing protein</fullName>
    </recommendedName>
</protein>
<keyword evidence="6" id="KW-0249">Electron transport</keyword>
<dbReference type="GO" id="GO:0005743">
    <property type="term" value="C:mitochondrial inner membrane"/>
    <property type="evidence" value="ECO:0007669"/>
    <property type="project" value="UniProtKB-SubCell"/>
</dbReference>
<feature type="domain" description="Ubiquinol-cytochrome C reductase hinge" evidence="11">
    <location>
        <begin position="46"/>
        <end position="94"/>
    </location>
</feature>
<keyword evidence="7" id="KW-0496">Mitochondrion</keyword>
<dbReference type="VEuPathDB" id="FungiDB:PNEJI1_002593"/>
<gene>
    <name evidence="12" type="ORF">PNEJI1_002593</name>
</gene>
<feature type="transmembrane region" description="Helical" evidence="10">
    <location>
        <begin position="92"/>
        <end position="113"/>
    </location>
</feature>
<keyword evidence="10" id="KW-1133">Transmembrane helix</keyword>
<dbReference type="Proteomes" id="UP000010422">
    <property type="component" value="Unassembled WGS sequence"/>
</dbReference>
<organism evidence="13">
    <name type="scientific">Pneumocystis jirovecii</name>
    <name type="common">Human pneumocystis pneumonia agent</name>
    <dbReference type="NCBI Taxonomy" id="42068"/>
    <lineage>
        <taxon>Eukaryota</taxon>
        <taxon>Fungi</taxon>
        <taxon>Dikarya</taxon>
        <taxon>Ascomycota</taxon>
        <taxon>Taphrinomycotina</taxon>
        <taxon>Pneumocystomycetes</taxon>
        <taxon>Pneumocystaceae</taxon>
        <taxon>Pneumocystis</taxon>
    </lineage>
</organism>
<dbReference type="STRING" id="1209962.L0P725"/>
<evidence type="ECO:0000256" key="1">
    <source>
        <dbReference type="ARBA" id="ARBA00004273"/>
    </source>
</evidence>
<keyword evidence="4" id="KW-0679">Respiratory chain</keyword>
<keyword evidence="3" id="KW-0813">Transport</keyword>
<evidence type="ECO:0000256" key="9">
    <source>
        <dbReference type="SAM" id="MobiDB-lite"/>
    </source>
</evidence>
<proteinExistence type="inferred from homology"/>
<evidence type="ECO:0000259" key="11">
    <source>
        <dbReference type="Pfam" id="PF02320"/>
    </source>
</evidence>
<comment type="similarity">
    <text evidence="2">Belongs to the UQCRH/QCR6 family.</text>
</comment>
<keyword evidence="10" id="KW-0812">Transmembrane</keyword>
<evidence type="ECO:0000256" key="3">
    <source>
        <dbReference type="ARBA" id="ARBA00022448"/>
    </source>
</evidence>